<accession>A0ABD1ZJ06</accession>
<dbReference type="AlphaFoldDB" id="A0ABD1ZJ06"/>
<proteinExistence type="predicted"/>
<evidence type="ECO:0000313" key="2">
    <source>
        <dbReference type="Proteomes" id="UP001605036"/>
    </source>
</evidence>
<keyword evidence="2" id="KW-1185">Reference proteome</keyword>
<dbReference type="EMBL" id="JBHFFA010000001">
    <property type="protein sequence ID" value="KAL2651435.1"/>
    <property type="molecule type" value="Genomic_DNA"/>
</dbReference>
<comment type="caution">
    <text evidence="1">The sequence shown here is derived from an EMBL/GenBank/DDBJ whole genome shotgun (WGS) entry which is preliminary data.</text>
</comment>
<gene>
    <name evidence="1" type="ORF">R1flu_019563</name>
</gene>
<sequence>MRFRLVADFRTQEADRVVHAVDEEVKVPLPHVANDGRWSYWQMLVPWEHGNANFVPRNSLEVVLSRQLHFHKVIPLTELEGNPGNPYAGGIFAVSDVEAEGESYTRSCSPESGLPREDCDEFLIHGWW</sequence>
<organism evidence="1 2">
    <name type="scientific">Riccia fluitans</name>
    <dbReference type="NCBI Taxonomy" id="41844"/>
    <lineage>
        <taxon>Eukaryota</taxon>
        <taxon>Viridiplantae</taxon>
        <taxon>Streptophyta</taxon>
        <taxon>Embryophyta</taxon>
        <taxon>Marchantiophyta</taxon>
        <taxon>Marchantiopsida</taxon>
        <taxon>Marchantiidae</taxon>
        <taxon>Marchantiales</taxon>
        <taxon>Ricciaceae</taxon>
        <taxon>Riccia</taxon>
    </lineage>
</organism>
<protein>
    <submittedName>
        <fullName evidence="1">Uncharacterized protein</fullName>
    </submittedName>
</protein>
<evidence type="ECO:0000313" key="1">
    <source>
        <dbReference type="EMBL" id="KAL2651435.1"/>
    </source>
</evidence>
<dbReference type="Proteomes" id="UP001605036">
    <property type="component" value="Unassembled WGS sequence"/>
</dbReference>
<reference evidence="1 2" key="1">
    <citation type="submission" date="2024-09" db="EMBL/GenBank/DDBJ databases">
        <title>Chromosome-scale assembly of Riccia fluitans.</title>
        <authorList>
            <person name="Paukszto L."/>
            <person name="Sawicki J."/>
            <person name="Karawczyk K."/>
            <person name="Piernik-Szablinska J."/>
            <person name="Szczecinska M."/>
            <person name="Mazdziarz M."/>
        </authorList>
    </citation>
    <scope>NUCLEOTIDE SEQUENCE [LARGE SCALE GENOMIC DNA]</scope>
    <source>
        <strain evidence="1">Rf_01</strain>
        <tissue evidence="1">Aerial parts of the thallus</tissue>
    </source>
</reference>
<name>A0ABD1ZJ06_9MARC</name>